<organism evidence="10">
    <name type="scientific">hydrothermal vent metagenome</name>
    <dbReference type="NCBI Taxonomy" id="652676"/>
    <lineage>
        <taxon>unclassified sequences</taxon>
        <taxon>metagenomes</taxon>
        <taxon>ecological metagenomes</taxon>
    </lineage>
</organism>
<evidence type="ECO:0000256" key="2">
    <source>
        <dbReference type="ARBA" id="ARBA00022691"/>
    </source>
</evidence>
<dbReference type="GO" id="GO:0030791">
    <property type="term" value="F:arsenite methyltransferase activity"/>
    <property type="evidence" value="ECO:0007669"/>
    <property type="project" value="UniProtKB-EC"/>
</dbReference>
<evidence type="ECO:0000256" key="8">
    <source>
        <dbReference type="ARBA" id="ARBA00048428"/>
    </source>
</evidence>
<dbReference type="AlphaFoldDB" id="A0A3B1DR37"/>
<evidence type="ECO:0000256" key="3">
    <source>
        <dbReference type="ARBA" id="ARBA00034487"/>
    </source>
</evidence>
<dbReference type="SUPFAM" id="SSF53335">
    <property type="entry name" value="S-adenosyl-L-methionine-dependent methyltransferases"/>
    <property type="match status" value="1"/>
</dbReference>
<keyword evidence="10" id="KW-0489">Methyltransferase</keyword>
<comment type="catalytic activity">
    <reaction evidence="7">
        <text>arsenic triglutathione + 2 [thioredoxin]-dithiol + 2 S-adenosyl-L-methionine + H2O = dimethylarsinous acid + 2 [thioredoxin]-disulfide + 3 glutathione + 2 S-adenosyl-L-homocysteine + 2 H(+)</text>
        <dbReference type="Rhea" id="RHEA:69464"/>
        <dbReference type="Rhea" id="RHEA-COMP:10698"/>
        <dbReference type="Rhea" id="RHEA-COMP:10700"/>
        <dbReference type="ChEBI" id="CHEBI:15377"/>
        <dbReference type="ChEBI" id="CHEBI:15378"/>
        <dbReference type="ChEBI" id="CHEBI:23808"/>
        <dbReference type="ChEBI" id="CHEBI:29950"/>
        <dbReference type="ChEBI" id="CHEBI:50058"/>
        <dbReference type="ChEBI" id="CHEBI:57856"/>
        <dbReference type="ChEBI" id="CHEBI:57925"/>
        <dbReference type="ChEBI" id="CHEBI:59789"/>
        <dbReference type="ChEBI" id="CHEBI:183640"/>
        <dbReference type="EC" id="2.1.1.137"/>
    </reaction>
</comment>
<dbReference type="PANTHER" id="PTHR43675">
    <property type="entry name" value="ARSENITE METHYLTRANSFERASE"/>
    <property type="match status" value="1"/>
</dbReference>
<evidence type="ECO:0000256" key="5">
    <source>
        <dbReference type="ARBA" id="ARBA00034545"/>
    </source>
</evidence>
<dbReference type="Gene3D" id="3.40.50.150">
    <property type="entry name" value="Vaccinia Virus protein VP39"/>
    <property type="match status" value="2"/>
</dbReference>
<gene>
    <name evidence="10" type="ORF">MNBD_PLANCTO02-2895</name>
</gene>
<evidence type="ECO:0000313" key="10">
    <source>
        <dbReference type="EMBL" id="VAX38594.1"/>
    </source>
</evidence>
<evidence type="ECO:0000256" key="6">
    <source>
        <dbReference type="ARBA" id="ARBA00047941"/>
    </source>
</evidence>
<dbReference type="InterPro" id="IPR029063">
    <property type="entry name" value="SAM-dependent_MTases_sf"/>
</dbReference>
<name>A0A3B1DR37_9ZZZZ</name>
<accession>A0A3B1DR37</accession>
<evidence type="ECO:0000256" key="1">
    <source>
        <dbReference type="ARBA" id="ARBA00022679"/>
    </source>
</evidence>
<dbReference type="InterPro" id="IPR026669">
    <property type="entry name" value="Arsenite_MeTrfase-like"/>
</dbReference>
<dbReference type="EC" id="2.1.1.137" evidence="4"/>
<dbReference type="CDD" id="cd02440">
    <property type="entry name" value="AdoMet_MTases"/>
    <property type="match status" value="1"/>
</dbReference>
<protein>
    <recommendedName>
        <fullName evidence="5">Arsenite methyltransferase</fullName>
        <ecNumber evidence="4">2.1.1.137</ecNumber>
    </recommendedName>
</protein>
<dbReference type="GO" id="GO:0032259">
    <property type="term" value="P:methylation"/>
    <property type="evidence" value="ECO:0007669"/>
    <property type="project" value="UniProtKB-KW"/>
</dbReference>
<comment type="catalytic activity">
    <reaction evidence="8">
        <text>arsenic triglutathione + 3 [thioredoxin]-dithiol + 3 S-adenosyl-L-methionine = trimethylarsine + 3 [thioredoxin]-disulfide + 3 glutathione + 3 S-adenosyl-L-homocysteine + 3 H(+)</text>
        <dbReference type="Rhea" id="RHEA:69432"/>
        <dbReference type="Rhea" id="RHEA-COMP:10698"/>
        <dbReference type="Rhea" id="RHEA-COMP:10700"/>
        <dbReference type="ChEBI" id="CHEBI:15378"/>
        <dbReference type="ChEBI" id="CHEBI:27130"/>
        <dbReference type="ChEBI" id="CHEBI:29950"/>
        <dbReference type="ChEBI" id="CHEBI:50058"/>
        <dbReference type="ChEBI" id="CHEBI:57856"/>
        <dbReference type="ChEBI" id="CHEBI:57925"/>
        <dbReference type="ChEBI" id="CHEBI:59789"/>
        <dbReference type="ChEBI" id="CHEBI:183640"/>
        <dbReference type="EC" id="2.1.1.137"/>
    </reaction>
</comment>
<feature type="domain" description="Methyltransferase" evidence="9">
    <location>
        <begin position="175"/>
        <end position="257"/>
    </location>
</feature>
<sequence>MSEEIAVAETNGTLSVEQAVRERYSSAAQLQEAELCCPVNYDPQYLKIIPEDILKRDYGCGDPSQYLHPGDVVLDLGSGGGKICYIASQVVGATGKVIGVDCNDEMLGLAREHQSAIANELGYSNVDFRKGKIQDLQLNHELLDDYLADNVIKTSSDWLHMENHAEKLRKSQPLVEDNSVDVIVSNCVLNLVRTEDRNALFSEMFRVLKKGGRAVISDIVSDEDVPQALQQDPRLWSGCMSGAYREDLFLEAFEDAGFYGVEILERQTDPWAVIEGIEFRSLTVQAYKGKEGPCLDRKQAVVYRGPWKMVVDDDGHTLYRGKRMAVCNKTFNIYTQAPYADEVIPITPENLIPLEQAIAFSCRKNEVRPASAAKGENSKINLLPGADCCSGDDCC</sequence>
<dbReference type="EMBL" id="UOGL01000228">
    <property type="protein sequence ID" value="VAX38594.1"/>
    <property type="molecule type" value="Genomic_DNA"/>
</dbReference>
<feature type="domain" description="Methyltransferase" evidence="9">
    <location>
        <begin position="68"/>
        <end position="170"/>
    </location>
</feature>
<evidence type="ECO:0000256" key="7">
    <source>
        <dbReference type="ARBA" id="ARBA00047943"/>
    </source>
</evidence>
<reference evidence="10" key="1">
    <citation type="submission" date="2018-06" db="EMBL/GenBank/DDBJ databases">
        <authorList>
            <person name="Zhirakovskaya E."/>
        </authorList>
    </citation>
    <scope>NUCLEOTIDE SEQUENCE</scope>
</reference>
<dbReference type="Pfam" id="PF13847">
    <property type="entry name" value="Methyltransf_31"/>
    <property type="match status" value="2"/>
</dbReference>
<comment type="similarity">
    <text evidence="3">Belongs to the methyltransferase superfamily. Arsenite methyltransferase family.</text>
</comment>
<comment type="catalytic activity">
    <reaction evidence="6">
        <text>arsenic triglutathione + [thioredoxin]-dithiol + S-adenosyl-L-methionine + 2 H2O = methylarsonous acid + [thioredoxin]-disulfide + 3 glutathione + S-adenosyl-L-homocysteine + H(+)</text>
        <dbReference type="Rhea" id="RHEA:69460"/>
        <dbReference type="Rhea" id="RHEA-COMP:10698"/>
        <dbReference type="Rhea" id="RHEA-COMP:10700"/>
        <dbReference type="ChEBI" id="CHEBI:15377"/>
        <dbReference type="ChEBI" id="CHEBI:15378"/>
        <dbReference type="ChEBI" id="CHEBI:17826"/>
        <dbReference type="ChEBI" id="CHEBI:29950"/>
        <dbReference type="ChEBI" id="CHEBI:50058"/>
        <dbReference type="ChEBI" id="CHEBI:57856"/>
        <dbReference type="ChEBI" id="CHEBI:57925"/>
        <dbReference type="ChEBI" id="CHEBI:59789"/>
        <dbReference type="ChEBI" id="CHEBI:183640"/>
        <dbReference type="EC" id="2.1.1.137"/>
    </reaction>
</comment>
<dbReference type="PANTHER" id="PTHR43675:SF8">
    <property type="entry name" value="ARSENITE METHYLTRANSFERASE"/>
    <property type="match status" value="1"/>
</dbReference>
<keyword evidence="2" id="KW-0949">S-adenosyl-L-methionine</keyword>
<proteinExistence type="inferred from homology"/>
<evidence type="ECO:0000259" key="9">
    <source>
        <dbReference type="Pfam" id="PF13847"/>
    </source>
</evidence>
<dbReference type="InterPro" id="IPR025714">
    <property type="entry name" value="Methyltranfer_dom"/>
</dbReference>
<keyword evidence="1 10" id="KW-0808">Transferase</keyword>
<evidence type="ECO:0000256" key="4">
    <source>
        <dbReference type="ARBA" id="ARBA00034521"/>
    </source>
</evidence>